<dbReference type="Gene3D" id="3.30.450.40">
    <property type="match status" value="1"/>
</dbReference>
<comment type="function">
    <text evidence="5">Negative regulator of class I heat shock genes (grpE-dnaK-dnaJ and groELS operons). Prevents heat-shock induction of these operons.</text>
</comment>
<dbReference type="InterPro" id="IPR036388">
    <property type="entry name" value="WH-like_DNA-bd_sf"/>
</dbReference>
<dbReference type="GO" id="GO:0003677">
    <property type="term" value="F:DNA binding"/>
    <property type="evidence" value="ECO:0007669"/>
    <property type="project" value="InterPro"/>
</dbReference>
<dbReference type="EMBL" id="CP000453">
    <property type="protein sequence ID" value="ABI57246.1"/>
    <property type="molecule type" value="Genomic_DNA"/>
</dbReference>
<keyword evidence="2 5" id="KW-0805">Transcription regulation</keyword>
<organism evidence="8 9">
    <name type="scientific">Alkalilimnicola ehrlichii (strain ATCC BAA-1101 / DSM 17681 / MLHE-1)</name>
    <dbReference type="NCBI Taxonomy" id="187272"/>
    <lineage>
        <taxon>Bacteria</taxon>
        <taxon>Pseudomonadati</taxon>
        <taxon>Pseudomonadota</taxon>
        <taxon>Gammaproteobacteria</taxon>
        <taxon>Chromatiales</taxon>
        <taxon>Ectothiorhodospiraceae</taxon>
        <taxon>Alkalilimnicola</taxon>
    </lineage>
</organism>
<dbReference type="InterPro" id="IPR002571">
    <property type="entry name" value="HrcA"/>
</dbReference>
<accession>Q0A7E1</accession>
<dbReference type="InterPro" id="IPR036390">
    <property type="entry name" value="WH_DNA-bd_sf"/>
</dbReference>
<keyword evidence="3 5" id="KW-0346">Stress response</keyword>
<dbReference type="InterPro" id="IPR023120">
    <property type="entry name" value="WHTH_transcript_rep_HrcA_IDD"/>
</dbReference>
<dbReference type="PANTHER" id="PTHR34824">
    <property type="entry name" value="HEAT-INDUCIBLE TRANSCRIPTION REPRESSOR HRCA"/>
    <property type="match status" value="1"/>
</dbReference>
<protein>
    <recommendedName>
        <fullName evidence="5">Heat-inducible transcription repressor HrcA</fullName>
    </recommendedName>
</protein>
<sequence>MSQSRETTELSPRAQHLLRTLVQCYISDGRPVGSRSLVKASGLSVSSATVRNVMAELEELGYVCSPHTSAGRQPTDKGYRFFVDTLLSARSWDTDQFDALELRLEAGGRTDELLGSASHLLSGLTRYAGVVTLPRQDLRALRHVEFLPLSGNRVLAIVVLNESDVENRVIETDRPYQESELRTLSNYLNAQFSGWDVQRVRQSLVEAMREDRERMDQLMQTAFEMGEKVFNDEETGEDCVVAGETNLMALSELSDLDKLRELFRAFNEKRDMLHLLDRCLSAEGVQIFIGREAGYRVFDGCSLVTARYAMEGQPVGVLGVIGPTRMAYQRVIPIVDMTAQLLGAALNQTR</sequence>
<dbReference type="Proteomes" id="UP000001962">
    <property type="component" value="Chromosome"/>
</dbReference>
<evidence type="ECO:0000256" key="5">
    <source>
        <dbReference type="HAMAP-Rule" id="MF_00081"/>
    </source>
</evidence>
<dbReference type="Pfam" id="PF03444">
    <property type="entry name" value="WHD_HrcA"/>
    <property type="match status" value="1"/>
</dbReference>
<dbReference type="GO" id="GO:0045892">
    <property type="term" value="P:negative regulation of DNA-templated transcription"/>
    <property type="evidence" value="ECO:0007669"/>
    <property type="project" value="UniProtKB-UniRule"/>
</dbReference>
<dbReference type="InterPro" id="IPR005104">
    <property type="entry name" value="WHTH_HrcA_DNA-bd"/>
</dbReference>
<dbReference type="SUPFAM" id="SSF46785">
    <property type="entry name" value="Winged helix' DNA-binding domain"/>
    <property type="match status" value="1"/>
</dbReference>
<reference evidence="9" key="1">
    <citation type="submission" date="2006-08" db="EMBL/GenBank/DDBJ databases">
        <title>Complete sequence of Alkalilimnicola ehrilichei MLHE-1.</title>
        <authorList>
            <person name="Copeland A."/>
            <person name="Lucas S."/>
            <person name="Lapidus A."/>
            <person name="Barry K."/>
            <person name="Detter J.C."/>
            <person name="Glavina del Rio T."/>
            <person name="Hammon N."/>
            <person name="Israni S."/>
            <person name="Dalin E."/>
            <person name="Tice H."/>
            <person name="Pitluck S."/>
            <person name="Sims D."/>
            <person name="Brettin T."/>
            <person name="Bruce D."/>
            <person name="Han C."/>
            <person name="Tapia R."/>
            <person name="Gilna P."/>
            <person name="Schmutz J."/>
            <person name="Larimer F."/>
            <person name="Land M."/>
            <person name="Hauser L."/>
            <person name="Kyrpides N."/>
            <person name="Mikhailova N."/>
            <person name="Oremland R.S."/>
            <person name="Hoeft S.E."/>
            <person name="Switzer-Blum J."/>
            <person name="Kulp T."/>
            <person name="King G."/>
            <person name="Tabita R."/>
            <person name="Witte B."/>
            <person name="Santini J.M."/>
            <person name="Basu P."/>
            <person name="Hollibaugh J.T."/>
            <person name="Xie G."/>
            <person name="Stolz J.F."/>
            <person name="Richardson P."/>
        </authorList>
    </citation>
    <scope>NUCLEOTIDE SEQUENCE [LARGE SCALE GENOMIC DNA]</scope>
    <source>
        <strain evidence="9">ATCC BAA-1101 / DSM 17681 / MLHE-1</strain>
    </source>
</reference>
<proteinExistence type="inferred from homology"/>
<feature type="domain" description="Heat-inducible transcription repressor HrcA C-terminal" evidence="6">
    <location>
        <begin position="111"/>
        <end position="332"/>
    </location>
</feature>
<feature type="domain" description="Winged helix-turn-helix transcription repressor HrcA DNA-binding" evidence="7">
    <location>
        <begin position="9"/>
        <end position="81"/>
    </location>
</feature>
<dbReference type="InterPro" id="IPR021153">
    <property type="entry name" value="HrcA_C"/>
</dbReference>
<keyword evidence="1 5" id="KW-0678">Repressor</keyword>
<dbReference type="Gene3D" id="1.10.10.10">
    <property type="entry name" value="Winged helix-like DNA-binding domain superfamily/Winged helix DNA-binding domain"/>
    <property type="match status" value="1"/>
</dbReference>
<evidence type="ECO:0000256" key="3">
    <source>
        <dbReference type="ARBA" id="ARBA00023016"/>
    </source>
</evidence>
<keyword evidence="4 5" id="KW-0804">Transcription</keyword>
<dbReference type="KEGG" id="aeh:Mlg_1902"/>
<dbReference type="InterPro" id="IPR029016">
    <property type="entry name" value="GAF-like_dom_sf"/>
</dbReference>
<dbReference type="Pfam" id="PF01628">
    <property type="entry name" value="HrcA"/>
    <property type="match status" value="1"/>
</dbReference>
<evidence type="ECO:0000313" key="8">
    <source>
        <dbReference type="EMBL" id="ABI57246.1"/>
    </source>
</evidence>
<dbReference type="AlphaFoldDB" id="Q0A7E1"/>
<evidence type="ECO:0000259" key="6">
    <source>
        <dbReference type="Pfam" id="PF01628"/>
    </source>
</evidence>
<evidence type="ECO:0000313" key="9">
    <source>
        <dbReference type="Proteomes" id="UP000001962"/>
    </source>
</evidence>
<evidence type="ECO:0000256" key="2">
    <source>
        <dbReference type="ARBA" id="ARBA00023015"/>
    </source>
</evidence>
<name>Q0A7E1_ALKEH</name>
<dbReference type="eggNOG" id="COG1420">
    <property type="taxonomic scope" value="Bacteria"/>
</dbReference>
<keyword evidence="9" id="KW-1185">Reference proteome</keyword>
<dbReference type="HAMAP" id="MF_00081">
    <property type="entry name" value="HrcA"/>
    <property type="match status" value="1"/>
</dbReference>
<dbReference type="PIRSF" id="PIRSF005485">
    <property type="entry name" value="HrcA"/>
    <property type="match status" value="1"/>
</dbReference>
<evidence type="ECO:0000259" key="7">
    <source>
        <dbReference type="Pfam" id="PF03444"/>
    </source>
</evidence>
<evidence type="ECO:0000256" key="4">
    <source>
        <dbReference type="ARBA" id="ARBA00023163"/>
    </source>
</evidence>
<dbReference type="PANTHER" id="PTHR34824:SF1">
    <property type="entry name" value="HEAT-INDUCIBLE TRANSCRIPTION REPRESSOR HRCA"/>
    <property type="match status" value="1"/>
</dbReference>
<evidence type="ECO:0000256" key="1">
    <source>
        <dbReference type="ARBA" id="ARBA00022491"/>
    </source>
</evidence>
<dbReference type="Gene3D" id="3.30.390.60">
    <property type="entry name" value="Heat-inducible transcription repressor hrca homolog, domain 3"/>
    <property type="match status" value="1"/>
</dbReference>
<gene>
    <name evidence="5" type="primary">hrcA</name>
    <name evidence="8" type="ordered locus">Mlg_1902</name>
</gene>
<dbReference type="OrthoDB" id="9783139at2"/>
<dbReference type="HOGENOM" id="CLU_050019_0_0_6"/>
<dbReference type="SUPFAM" id="SSF55781">
    <property type="entry name" value="GAF domain-like"/>
    <property type="match status" value="1"/>
</dbReference>
<comment type="similarity">
    <text evidence="5">Belongs to the HrcA family.</text>
</comment>
<dbReference type="NCBIfam" id="TIGR00331">
    <property type="entry name" value="hrcA"/>
    <property type="match status" value="1"/>
</dbReference>
<dbReference type="RefSeq" id="WP_011629640.1">
    <property type="nucleotide sequence ID" value="NC_008340.1"/>
</dbReference>